<evidence type="ECO:0000256" key="6">
    <source>
        <dbReference type="SAM" id="Phobius"/>
    </source>
</evidence>
<dbReference type="EMBL" id="JFFR01000014">
    <property type="protein sequence ID" value="KDN28720.1"/>
    <property type="molecule type" value="Genomic_DNA"/>
</dbReference>
<sequence length="310" mass="32896">MITARFRLAPHQHGSIFILLASILWGTTGAAATLVPEVSPLAIGAFSMGVGGMIQALLANTALKKDASLLKRHRKEVVIGALALMIYPMAFYTSMRMAGVATGTVVSIASAPLFTLLFECLFSTSKNANIRKLFSLILGIIGIVLLVNAETTHSHSEPQLKLWGILLGLVAGLSYATYSIMAKELINKGVQSQAAMGAIFGLGACLLLPTLLASGDNLFASQTNSLVLIYMAVIPMGVGYIMFGVGLRHINASTANILTLFEPVVAAVIAVLILEEHIPAMGCFGIALIMVCLFFQSTQNEQSENKLLES</sequence>
<feature type="domain" description="EamA" evidence="7">
    <location>
        <begin position="162"/>
        <end position="295"/>
    </location>
</feature>
<evidence type="ECO:0000313" key="8">
    <source>
        <dbReference type="EMBL" id="KDN28720.1"/>
    </source>
</evidence>
<evidence type="ECO:0000256" key="1">
    <source>
        <dbReference type="ARBA" id="ARBA00004141"/>
    </source>
</evidence>
<evidence type="ECO:0000256" key="5">
    <source>
        <dbReference type="ARBA" id="ARBA00023136"/>
    </source>
</evidence>
<dbReference type="InterPro" id="IPR037185">
    <property type="entry name" value="EmrE-like"/>
</dbReference>
<evidence type="ECO:0000256" key="4">
    <source>
        <dbReference type="ARBA" id="ARBA00022989"/>
    </source>
</evidence>
<feature type="domain" description="EamA" evidence="7">
    <location>
        <begin position="14"/>
        <end position="147"/>
    </location>
</feature>
<dbReference type="InterPro" id="IPR000620">
    <property type="entry name" value="EamA_dom"/>
</dbReference>
<reference evidence="8 9" key="1">
    <citation type="submission" date="2014-02" db="EMBL/GenBank/DDBJ databases">
        <title>Vibrio fortis Dalian14 Genome Sequencing.</title>
        <authorList>
            <person name="Wang Y."/>
            <person name="Song L."/>
            <person name="Liu G."/>
            <person name="Ding J."/>
        </authorList>
    </citation>
    <scope>NUCLEOTIDE SEQUENCE [LARGE SCALE GENOMIC DNA]</scope>
    <source>
        <strain evidence="8 9">Dalian14</strain>
    </source>
</reference>
<dbReference type="RefSeq" id="WP_032550926.1">
    <property type="nucleotide sequence ID" value="NZ_JFFR01000014.1"/>
</dbReference>
<feature type="transmembrane region" description="Helical" evidence="6">
    <location>
        <begin position="278"/>
        <end position="296"/>
    </location>
</feature>
<feature type="transmembrane region" description="Helical" evidence="6">
    <location>
        <begin position="75"/>
        <end position="92"/>
    </location>
</feature>
<feature type="transmembrane region" description="Helical" evidence="6">
    <location>
        <begin position="227"/>
        <end position="247"/>
    </location>
</feature>
<comment type="subcellular location">
    <subcellularLocation>
        <location evidence="1">Membrane</location>
        <topology evidence="1">Multi-pass membrane protein</topology>
    </subcellularLocation>
</comment>
<keyword evidence="3 6" id="KW-0812">Transmembrane</keyword>
<feature type="transmembrane region" description="Helical" evidence="6">
    <location>
        <begin position="162"/>
        <end position="182"/>
    </location>
</feature>
<name>A0A066UNV3_9VIBR</name>
<evidence type="ECO:0000256" key="2">
    <source>
        <dbReference type="ARBA" id="ARBA00007362"/>
    </source>
</evidence>
<dbReference type="Proteomes" id="UP000027219">
    <property type="component" value="Unassembled WGS sequence"/>
</dbReference>
<protein>
    <submittedName>
        <fullName evidence="8">Membrane protein</fullName>
    </submittedName>
</protein>
<feature type="transmembrane region" description="Helical" evidence="6">
    <location>
        <begin position="194"/>
        <end position="215"/>
    </location>
</feature>
<evidence type="ECO:0000313" key="9">
    <source>
        <dbReference type="Proteomes" id="UP000027219"/>
    </source>
</evidence>
<dbReference type="GO" id="GO:0016020">
    <property type="term" value="C:membrane"/>
    <property type="evidence" value="ECO:0007669"/>
    <property type="project" value="UniProtKB-SubCell"/>
</dbReference>
<feature type="transmembrane region" description="Helical" evidence="6">
    <location>
        <begin position="254"/>
        <end position="272"/>
    </location>
</feature>
<organism evidence="8 9">
    <name type="scientific">Vibrio fortis</name>
    <dbReference type="NCBI Taxonomy" id="212667"/>
    <lineage>
        <taxon>Bacteria</taxon>
        <taxon>Pseudomonadati</taxon>
        <taxon>Pseudomonadota</taxon>
        <taxon>Gammaproteobacteria</taxon>
        <taxon>Vibrionales</taxon>
        <taxon>Vibrionaceae</taxon>
        <taxon>Vibrio</taxon>
    </lineage>
</organism>
<keyword evidence="5 6" id="KW-0472">Membrane</keyword>
<comment type="similarity">
    <text evidence="2">Belongs to the EamA transporter family.</text>
</comment>
<dbReference type="InterPro" id="IPR050638">
    <property type="entry name" value="AA-Vitamin_Transporters"/>
</dbReference>
<dbReference type="PANTHER" id="PTHR32322">
    <property type="entry name" value="INNER MEMBRANE TRANSPORTER"/>
    <property type="match status" value="1"/>
</dbReference>
<dbReference type="Pfam" id="PF00892">
    <property type="entry name" value="EamA"/>
    <property type="match status" value="2"/>
</dbReference>
<proteinExistence type="inferred from homology"/>
<gene>
    <name evidence="8" type="ORF">VFDL14_00140</name>
</gene>
<dbReference type="PANTHER" id="PTHR32322:SF2">
    <property type="entry name" value="EAMA DOMAIN-CONTAINING PROTEIN"/>
    <property type="match status" value="1"/>
</dbReference>
<dbReference type="Gene3D" id="1.10.3730.20">
    <property type="match status" value="1"/>
</dbReference>
<keyword evidence="9" id="KW-1185">Reference proteome</keyword>
<feature type="transmembrane region" description="Helical" evidence="6">
    <location>
        <begin position="98"/>
        <end position="121"/>
    </location>
</feature>
<keyword evidence="4 6" id="KW-1133">Transmembrane helix</keyword>
<accession>A0A066UNV3</accession>
<evidence type="ECO:0000259" key="7">
    <source>
        <dbReference type="Pfam" id="PF00892"/>
    </source>
</evidence>
<dbReference type="SUPFAM" id="SSF103481">
    <property type="entry name" value="Multidrug resistance efflux transporter EmrE"/>
    <property type="match status" value="1"/>
</dbReference>
<feature type="transmembrane region" description="Helical" evidence="6">
    <location>
        <begin position="41"/>
        <end position="63"/>
    </location>
</feature>
<dbReference type="AlphaFoldDB" id="A0A066UNV3"/>
<feature type="transmembrane region" description="Helical" evidence="6">
    <location>
        <begin position="133"/>
        <end position="150"/>
    </location>
</feature>
<evidence type="ECO:0000256" key="3">
    <source>
        <dbReference type="ARBA" id="ARBA00022692"/>
    </source>
</evidence>
<dbReference type="STRING" id="212667.VFDL14_00140"/>
<dbReference type="OrthoDB" id="9787117at2"/>
<comment type="caution">
    <text evidence="8">The sequence shown here is derived from an EMBL/GenBank/DDBJ whole genome shotgun (WGS) entry which is preliminary data.</text>
</comment>